<accession>A0A433ER71</accession>
<comment type="caution">
    <text evidence="2">The sequence shown here is derived from an EMBL/GenBank/DDBJ whole genome shotgun (WGS) entry which is preliminary data.</text>
</comment>
<dbReference type="Proteomes" id="UP000274545">
    <property type="component" value="Unassembled WGS sequence"/>
</dbReference>
<gene>
    <name evidence="2" type="ORF">D6D54_03800</name>
</gene>
<feature type="domain" description="PBP" evidence="1">
    <location>
        <begin position="9"/>
        <end position="123"/>
    </location>
</feature>
<organism evidence="2 3">
    <name type="scientific">Spiroplasma poulsonii</name>
    <dbReference type="NCBI Taxonomy" id="2138"/>
    <lineage>
        <taxon>Bacteria</taxon>
        <taxon>Bacillati</taxon>
        <taxon>Mycoplasmatota</taxon>
        <taxon>Mollicutes</taxon>
        <taxon>Entomoplasmatales</taxon>
        <taxon>Spiroplasmataceae</taxon>
        <taxon>Spiroplasma</taxon>
    </lineage>
</organism>
<name>A0A433ER71_9MOLU</name>
<evidence type="ECO:0000313" key="3">
    <source>
        <dbReference type="Proteomes" id="UP000274545"/>
    </source>
</evidence>
<dbReference type="Pfam" id="PF12849">
    <property type="entry name" value="PBP_like_2"/>
    <property type="match status" value="1"/>
</dbReference>
<protein>
    <recommendedName>
        <fullName evidence="1">PBP domain-containing protein</fullName>
    </recommendedName>
</protein>
<dbReference type="InterPro" id="IPR024370">
    <property type="entry name" value="PBP_domain"/>
</dbReference>
<sequence length="127" mass="13697">MSKKPTYLFGGSTSVQGLMNSVLKKFTQEHDIRVAYNSSGSSGGETGIKDNTLVLGFTSRVLKPEFTKAPYAGLKFAIDGILLIANLPSDCKQSDSELDLVSSKVNILQQIYQGTTKTWGDLLGCQS</sequence>
<dbReference type="RefSeq" id="WP_127092799.1">
    <property type="nucleotide sequence ID" value="NZ_RAHC01000003.1"/>
</dbReference>
<dbReference type="EMBL" id="RAHC01000003">
    <property type="protein sequence ID" value="RUP77099.1"/>
    <property type="molecule type" value="Genomic_DNA"/>
</dbReference>
<evidence type="ECO:0000259" key="1">
    <source>
        <dbReference type="Pfam" id="PF12849"/>
    </source>
</evidence>
<dbReference type="SUPFAM" id="SSF53850">
    <property type="entry name" value="Periplasmic binding protein-like II"/>
    <property type="match status" value="1"/>
</dbReference>
<dbReference type="AlphaFoldDB" id="A0A433ER71"/>
<dbReference type="Gene3D" id="3.40.190.10">
    <property type="entry name" value="Periplasmic binding protein-like II"/>
    <property type="match status" value="2"/>
</dbReference>
<proteinExistence type="predicted"/>
<evidence type="ECO:0000313" key="2">
    <source>
        <dbReference type="EMBL" id="RUP77099.1"/>
    </source>
</evidence>
<reference evidence="2 3" key="1">
    <citation type="journal article" date="2019" name="Genome Biol. Evol.">
        <title>Toxin and genome evolution in a Drosophila defensive symbiosis.</title>
        <authorList>
            <person name="Ballinger M.J."/>
            <person name="Gawryluk R.M."/>
            <person name="Perlman S.J."/>
        </authorList>
    </citation>
    <scope>NUCLEOTIDE SEQUENCE [LARGE SCALE GENOMIC DNA]</scope>
    <source>
        <strain evidence="3">sNeo</strain>
    </source>
</reference>